<name>A0A9D4ZJH6_ADICA</name>
<dbReference type="EMBL" id="JABFUD020000008">
    <property type="protein sequence ID" value="KAI5076177.1"/>
    <property type="molecule type" value="Genomic_DNA"/>
</dbReference>
<protein>
    <submittedName>
        <fullName evidence="1">Uncharacterized protein</fullName>
    </submittedName>
</protein>
<organism evidence="1 2">
    <name type="scientific">Adiantum capillus-veneris</name>
    <name type="common">Maidenhair fern</name>
    <dbReference type="NCBI Taxonomy" id="13818"/>
    <lineage>
        <taxon>Eukaryota</taxon>
        <taxon>Viridiplantae</taxon>
        <taxon>Streptophyta</taxon>
        <taxon>Embryophyta</taxon>
        <taxon>Tracheophyta</taxon>
        <taxon>Polypodiopsida</taxon>
        <taxon>Polypodiidae</taxon>
        <taxon>Polypodiales</taxon>
        <taxon>Pteridineae</taxon>
        <taxon>Pteridaceae</taxon>
        <taxon>Vittarioideae</taxon>
        <taxon>Adiantum</taxon>
    </lineage>
</organism>
<gene>
    <name evidence="1" type="ORF">GOP47_0008242</name>
</gene>
<evidence type="ECO:0000313" key="2">
    <source>
        <dbReference type="Proteomes" id="UP000886520"/>
    </source>
</evidence>
<sequence length="130" mass="14657">MSNTKHTKGLYLKWNVGPTINSESEIISSDDDDAVKVQAMGKRSLAQSLLICAEEVQTINKRIQLIHTPTGYGASCRNMFNLDDKSLSGLKTHYWHNFVKHILPLVIDGCTTQGVRDVIYQFRSLARFIC</sequence>
<dbReference type="Proteomes" id="UP000886520">
    <property type="component" value="Chromosome 8"/>
</dbReference>
<dbReference type="OrthoDB" id="1933679at2759"/>
<accession>A0A9D4ZJH6</accession>
<keyword evidence="2" id="KW-1185">Reference proteome</keyword>
<dbReference type="AlphaFoldDB" id="A0A9D4ZJH6"/>
<comment type="caution">
    <text evidence="1">The sequence shown here is derived from an EMBL/GenBank/DDBJ whole genome shotgun (WGS) entry which is preliminary data.</text>
</comment>
<evidence type="ECO:0000313" key="1">
    <source>
        <dbReference type="EMBL" id="KAI5076177.1"/>
    </source>
</evidence>
<proteinExistence type="predicted"/>
<reference evidence="1" key="1">
    <citation type="submission" date="2021-01" db="EMBL/GenBank/DDBJ databases">
        <title>Adiantum capillus-veneris genome.</title>
        <authorList>
            <person name="Fang Y."/>
            <person name="Liao Q."/>
        </authorList>
    </citation>
    <scope>NUCLEOTIDE SEQUENCE</scope>
    <source>
        <strain evidence="1">H3</strain>
        <tissue evidence="1">Leaf</tissue>
    </source>
</reference>